<comment type="subcellular location">
    <subcellularLocation>
        <location evidence="1">Membrane</location>
        <topology evidence="1">Multi-pass membrane protein</topology>
    </subcellularLocation>
</comment>
<feature type="transmembrane region" description="Helical" evidence="6">
    <location>
        <begin position="20"/>
        <end position="38"/>
    </location>
</feature>
<dbReference type="EMBL" id="JARJLG010000068">
    <property type="protein sequence ID" value="KAJ7754237.1"/>
    <property type="molecule type" value="Genomic_DNA"/>
</dbReference>
<dbReference type="Pfam" id="PF03073">
    <property type="entry name" value="TspO_MBR"/>
    <property type="match status" value="1"/>
</dbReference>
<dbReference type="PANTHER" id="PTHR10057:SF0">
    <property type="entry name" value="TRANSLOCATOR PROTEIN"/>
    <property type="match status" value="1"/>
</dbReference>
<gene>
    <name evidence="7" type="ORF">DFH07DRAFT_503714</name>
</gene>
<dbReference type="Gene3D" id="1.20.1260.100">
    <property type="entry name" value="TspO/MBR protein"/>
    <property type="match status" value="1"/>
</dbReference>
<sequence>MPSFNFQLPDFLLVAARVPIVAVGLPLGLGLLSGYPTAQVVRSDWYKKLRTPPGRPPRQVFPIVWPLLYISMGCASHLTVKALDNALSASVRSDCMLALSLYYTQLALNILWTPLFFGAKKTGIALIDSALMAATTFYMTKLVAPLSPQASYFLLPYCAWLSFATYLNGGIWWLNRRERASEKQE</sequence>
<comment type="caution">
    <text evidence="7">The sequence shown here is derived from an EMBL/GenBank/DDBJ whole genome shotgun (WGS) entry which is preliminary data.</text>
</comment>
<reference evidence="7" key="1">
    <citation type="submission" date="2023-03" db="EMBL/GenBank/DDBJ databases">
        <title>Massive genome expansion in bonnet fungi (Mycena s.s.) driven by repeated elements and novel gene families across ecological guilds.</title>
        <authorList>
            <consortium name="Lawrence Berkeley National Laboratory"/>
            <person name="Harder C.B."/>
            <person name="Miyauchi S."/>
            <person name="Viragh M."/>
            <person name="Kuo A."/>
            <person name="Thoen E."/>
            <person name="Andreopoulos B."/>
            <person name="Lu D."/>
            <person name="Skrede I."/>
            <person name="Drula E."/>
            <person name="Henrissat B."/>
            <person name="Morin E."/>
            <person name="Kohler A."/>
            <person name="Barry K."/>
            <person name="LaButti K."/>
            <person name="Morin E."/>
            <person name="Salamov A."/>
            <person name="Lipzen A."/>
            <person name="Mereny Z."/>
            <person name="Hegedus B."/>
            <person name="Baldrian P."/>
            <person name="Stursova M."/>
            <person name="Weitz H."/>
            <person name="Taylor A."/>
            <person name="Grigoriev I.V."/>
            <person name="Nagy L.G."/>
            <person name="Martin F."/>
            <person name="Kauserud H."/>
        </authorList>
    </citation>
    <scope>NUCLEOTIDE SEQUENCE</scope>
    <source>
        <strain evidence="7">CBHHK188m</strain>
    </source>
</reference>
<accession>A0AAD7J1Z1</accession>
<evidence type="ECO:0000256" key="1">
    <source>
        <dbReference type="ARBA" id="ARBA00004141"/>
    </source>
</evidence>
<evidence type="ECO:0000256" key="4">
    <source>
        <dbReference type="ARBA" id="ARBA00022989"/>
    </source>
</evidence>
<keyword evidence="4 6" id="KW-1133">Transmembrane helix</keyword>
<evidence type="ECO:0000256" key="6">
    <source>
        <dbReference type="SAM" id="Phobius"/>
    </source>
</evidence>
<dbReference type="PIRSF" id="PIRSF005859">
    <property type="entry name" value="PBR"/>
    <property type="match status" value="1"/>
</dbReference>
<dbReference type="GO" id="GO:0005741">
    <property type="term" value="C:mitochondrial outer membrane"/>
    <property type="evidence" value="ECO:0007669"/>
    <property type="project" value="TreeGrafter"/>
</dbReference>
<feature type="transmembrane region" description="Helical" evidence="6">
    <location>
        <begin position="150"/>
        <end position="174"/>
    </location>
</feature>
<keyword evidence="3 6" id="KW-0812">Transmembrane</keyword>
<protein>
    <submittedName>
        <fullName evidence="7">TspO/MBR-related protein</fullName>
    </submittedName>
</protein>
<evidence type="ECO:0000256" key="3">
    <source>
        <dbReference type="ARBA" id="ARBA00022692"/>
    </source>
</evidence>
<dbReference type="InterPro" id="IPR004307">
    <property type="entry name" value="TspO_MBR"/>
</dbReference>
<dbReference type="FunFam" id="1.20.1260.100:FF:000001">
    <property type="entry name" value="translocator protein 2"/>
    <property type="match status" value="1"/>
</dbReference>
<dbReference type="GO" id="GO:0033013">
    <property type="term" value="P:tetrapyrrole metabolic process"/>
    <property type="evidence" value="ECO:0007669"/>
    <property type="project" value="UniProtKB-ARBA"/>
</dbReference>
<dbReference type="CDD" id="cd15904">
    <property type="entry name" value="TSPO_MBR"/>
    <property type="match status" value="1"/>
</dbReference>
<dbReference type="Proteomes" id="UP001215280">
    <property type="component" value="Unassembled WGS sequence"/>
</dbReference>
<organism evidence="7 8">
    <name type="scientific">Mycena maculata</name>
    <dbReference type="NCBI Taxonomy" id="230809"/>
    <lineage>
        <taxon>Eukaryota</taxon>
        <taxon>Fungi</taxon>
        <taxon>Dikarya</taxon>
        <taxon>Basidiomycota</taxon>
        <taxon>Agaricomycotina</taxon>
        <taxon>Agaricomycetes</taxon>
        <taxon>Agaricomycetidae</taxon>
        <taxon>Agaricales</taxon>
        <taxon>Marasmiineae</taxon>
        <taxon>Mycenaceae</taxon>
        <taxon>Mycena</taxon>
    </lineage>
</organism>
<evidence type="ECO:0000313" key="7">
    <source>
        <dbReference type="EMBL" id="KAJ7754237.1"/>
    </source>
</evidence>
<name>A0AAD7J1Z1_9AGAR</name>
<evidence type="ECO:0000313" key="8">
    <source>
        <dbReference type="Proteomes" id="UP001215280"/>
    </source>
</evidence>
<feature type="transmembrane region" description="Helical" evidence="6">
    <location>
        <begin position="100"/>
        <end position="117"/>
    </location>
</feature>
<dbReference type="PANTHER" id="PTHR10057">
    <property type="entry name" value="PERIPHERAL-TYPE BENZODIAZEPINE RECEPTOR"/>
    <property type="match status" value="1"/>
</dbReference>
<feature type="transmembrane region" description="Helical" evidence="6">
    <location>
        <begin position="124"/>
        <end position="144"/>
    </location>
</feature>
<dbReference type="AlphaFoldDB" id="A0AAD7J1Z1"/>
<feature type="transmembrane region" description="Helical" evidence="6">
    <location>
        <begin position="59"/>
        <end position="80"/>
    </location>
</feature>
<proteinExistence type="inferred from homology"/>
<keyword evidence="5 6" id="KW-0472">Membrane</keyword>
<keyword evidence="8" id="KW-1185">Reference proteome</keyword>
<evidence type="ECO:0000256" key="5">
    <source>
        <dbReference type="ARBA" id="ARBA00023136"/>
    </source>
</evidence>
<comment type="similarity">
    <text evidence="2">Belongs to the TspO/BZRP family.</text>
</comment>
<evidence type="ECO:0000256" key="2">
    <source>
        <dbReference type="ARBA" id="ARBA00007524"/>
    </source>
</evidence>
<dbReference type="InterPro" id="IPR038330">
    <property type="entry name" value="TspO/MBR-related_sf"/>
</dbReference>